<proteinExistence type="predicted"/>
<evidence type="ECO:0000313" key="1">
    <source>
        <dbReference type="EMBL" id="QUP59760.1"/>
    </source>
</evidence>
<accession>A0ABX7ZW85</accession>
<protein>
    <submittedName>
        <fullName evidence="1">DUF2971 domain-containing protein</fullName>
    </submittedName>
</protein>
<name>A0ABX7ZW85_9RALS</name>
<sequence>MYSKSSRKLPKAEKHNVDIPMFFSPKKLYKYLSAKGANAMLSSPVPELWFRLPNQLNDPYDLTPVGSCADEFGGIGVFCMSESATSAPMWAHYASNGEGIVLEFSVNADFFRTYSPAKVQYSGRRPTVKNPIKALTTKNREWKYEREWRCFITPPSTMEGPIRFLGHEEAISVPLDLKSVTAIIHGHDSRVDTSKFLERTDAAHIREFVCRTNAWKYGFGIREIGDLDYMFEQRDAALWGRRHRK</sequence>
<dbReference type="Proteomes" id="UP000680989">
    <property type="component" value="Chromosome"/>
</dbReference>
<dbReference type="Pfam" id="PF11185">
    <property type="entry name" value="DUF2971"/>
    <property type="match status" value="1"/>
</dbReference>
<gene>
    <name evidence="1" type="ORF">GO999_15025</name>
</gene>
<dbReference type="InterPro" id="IPR021352">
    <property type="entry name" value="DUF2971"/>
</dbReference>
<organism evidence="1 2">
    <name type="scientific">Ralstonia nicotianae</name>
    <dbReference type="NCBI Taxonomy" id="3037696"/>
    <lineage>
        <taxon>Bacteria</taxon>
        <taxon>Pseudomonadati</taxon>
        <taxon>Pseudomonadota</taxon>
        <taxon>Betaproteobacteria</taxon>
        <taxon>Burkholderiales</taxon>
        <taxon>Burkholderiaceae</taxon>
        <taxon>Ralstonia</taxon>
        <taxon>Ralstonia solanacearum species complex</taxon>
    </lineage>
</organism>
<reference evidence="2" key="1">
    <citation type="submission" date="2019-12" db="EMBL/GenBank/DDBJ databases">
        <title>Whole-genome sequence of tobacco pathogen Ralstonia pseudosolanacearum strain RS, originating from Yunnan province of China.</title>
        <authorList>
            <person name="Lu C.-H."/>
        </authorList>
    </citation>
    <scope>NUCLEOTIDE SEQUENCE [LARGE SCALE GENOMIC DNA]</scope>
    <source>
        <strain evidence="2">RS</strain>
    </source>
</reference>
<keyword evidence="2" id="KW-1185">Reference proteome</keyword>
<dbReference type="RefSeq" id="WP_211906347.1">
    <property type="nucleotide sequence ID" value="NZ_CP046674.1"/>
</dbReference>
<dbReference type="EMBL" id="CP046674">
    <property type="protein sequence ID" value="QUP59760.1"/>
    <property type="molecule type" value="Genomic_DNA"/>
</dbReference>
<evidence type="ECO:0000313" key="2">
    <source>
        <dbReference type="Proteomes" id="UP000680989"/>
    </source>
</evidence>